<name>A0AAV5HRQ9_9ROSI</name>
<proteinExistence type="predicted"/>
<dbReference type="EMBL" id="BPVZ01000002">
    <property type="protein sequence ID" value="GKU88594.1"/>
    <property type="molecule type" value="Genomic_DNA"/>
</dbReference>
<accession>A0AAV5HRQ9</accession>
<organism evidence="1 2">
    <name type="scientific">Rubroshorea leprosula</name>
    <dbReference type="NCBI Taxonomy" id="152421"/>
    <lineage>
        <taxon>Eukaryota</taxon>
        <taxon>Viridiplantae</taxon>
        <taxon>Streptophyta</taxon>
        <taxon>Embryophyta</taxon>
        <taxon>Tracheophyta</taxon>
        <taxon>Spermatophyta</taxon>
        <taxon>Magnoliopsida</taxon>
        <taxon>eudicotyledons</taxon>
        <taxon>Gunneridae</taxon>
        <taxon>Pentapetalae</taxon>
        <taxon>rosids</taxon>
        <taxon>malvids</taxon>
        <taxon>Malvales</taxon>
        <taxon>Dipterocarpaceae</taxon>
        <taxon>Rubroshorea</taxon>
    </lineage>
</organism>
<reference evidence="1 2" key="1">
    <citation type="journal article" date="2021" name="Commun. Biol.">
        <title>The genome of Shorea leprosula (Dipterocarpaceae) highlights the ecological relevance of drought in aseasonal tropical rainforests.</title>
        <authorList>
            <person name="Ng K.K.S."/>
            <person name="Kobayashi M.J."/>
            <person name="Fawcett J.A."/>
            <person name="Hatakeyama M."/>
            <person name="Paape T."/>
            <person name="Ng C.H."/>
            <person name="Ang C.C."/>
            <person name="Tnah L.H."/>
            <person name="Lee C.T."/>
            <person name="Nishiyama T."/>
            <person name="Sese J."/>
            <person name="O'Brien M.J."/>
            <person name="Copetti D."/>
            <person name="Mohd Noor M.I."/>
            <person name="Ong R.C."/>
            <person name="Putra M."/>
            <person name="Sireger I.Z."/>
            <person name="Indrioko S."/>
            <person name="Kosugi Y."/>
            <person name="Izuno A."/>
            <person name="Isagi Y."/>
            <person name="Lee S.L."/>
            <person name="Shimizu K.K."/>
        </authorList>
    </citation>
    <scope>NUCLEOTIDE SEQUENCE [LARGE SCALE GENOMIC DNA]</scope>
    <source>
        <strain evidence="1">214</strain>
    </source>
</reference>
<gene>
    <name evidence="1" type="ORF">SLEP1_g2839</name>
</gene>
<dbReference type="Proteomes" id="UP001054252">
    <property type="component" value="Unassembled WGS sequence"/>
</dbReference>
<evidence type="ECO:0000313" key="1">
    <source>
        <dbReference type="EMBL" id="GKU88594.1"/>
    </source>
</evidence>
<evidence type="ECO:0000313" key="2">
    <source>
        <dbReference type="Proteomes" id="UP001054252"/>
    </source>
</evidence>
<comment type="caution">
    <text evidence="1">The sequence shown here is derived from an EMBL/GenBank/DDBJ whole genome shotgun (WGS) entry which is preliminary data.</text>
</comment>
<keyword evidence="2" id="KW-1185">Reference proteome</keyword>
<sequence>MLHMHTFKHLRFLQLVADIAWSTQLYTFLRLSRYYMNYALLCTEMKNLKASLLKKRTRYPRRKQRT</sequence>
<protein>
    <submittedName>
        <fullName evidence="1">Uncharacterized protein</fullName>
    </submittedName>
</protein>
<dbReference type="AlphaFoldDB" id="A0AAV5HRQ9"/>